<keyword evidence="3" id="KW-1185">Reference proteome</keyword>
<dbReference type="PANTHER" id="PTHR10648:SF1">
    <property type="entry name" value="SERINE_THREONINE-PROTEIN PHOSPHATASE 4 REGULATORY SUBUNIT 1"/>
    <property type="match status" value="1"/>
</dbReference>
<accession>A0A914V0Y0</accession>
<evidence type="ECO:0000256" key="2">
    <source>
        <dbReference type="SAM" id="MobiDB-lite"/>
    </source>
</evidence>
<reference evidence="4" key="1">
    <citation type="submission" date="2022-11" db="UniProtKB">
        <authorList>
            <consortium name="WormBaseParasite"/>
        </authorList>
    </citation>
    <scope>IDENTIFICATION</scope>
</reference>
<dbReference type="InterPro" id="IPR051023">
    <property type="entry name" value="PP2A_Regulatory_Subunit_A"/>
</dbReference>
<name>A0A914V0Y0_9BILA</name>
<proteinExistence type="predicted"/>
<protein>
    <submittedName>
        <fullName evidence="4">Uncharacterized protein</fullName>
    </submittedName>
</protein>
<dbReference type="InterPro" id="IPR016024">
    <property type="entry name" value="ARM-type_fold"/>
</dbReference>
<evidence type="ECO:0000256" key="1">
    <source>
        <dbReference type="ARBA" id="ARBA00022737"/>
    </source>
</evidence>
<dbReference type="WBParaSite" id="PSAMB.scaffold1409size31871.g13041.t1">
    <property type="protein sequence ID" value="PSAMB.scaffold1409size31871.g13041.t1"/>
    <property type="gene ID" value="PSAMB.scaffold1409size31871.g13041"/>
</dbReference>
<sequence length="490" mass="53453">MPLRDVSLFCFSPGHVPPPRAGVARRRLLPPEYVGEFGVFRQGDGKWRNSLHLSLPPPPLSLFLSLPLVWPALVPLPTGRRRSAMGLRKGAPPRSAQIDAAVVMSAPIRRRRAVLLLWPLPTRGGRRPCCYLLGLKRFVHPGVVVGRRWGPPAAFVRRRSGVGAEEASTERAPRPLPQPINRGRRAETVTNTPVRSFFLSRSLVLSLASSPRHRAATTPSNHPSSSPTDRSFFLLCAAGPRRCPGPLGFGGAAAGCAGDLRSGCDACALPSMLRCHTQCHITASFDVLERGLGAAATVAVKYRSGKWAVFLCSASRNPVEVQLASLEEMMAIAIASLLCKIVTSSAVSLDWAYNVFLGKFTSFLQDPVFHIRKVCASSLGDISRMFGRELTEQVVVPHLLTLSQDSVWGVRKACAEVYTDVSNNCSMTIRRNHLAPKFIMLLADPSRWVSSQAFQTLGPFIATFANSNRTGLDFRDGTLTYHEPSNSEDE</sequence>
<dbReference type="InterPro" id="IPR011989">
    <property type="entry name" value="ARM-like"/>
</dbReference>
<dbReference type="Gene3D" id="1.25.10.10">
    <property type="entry name" value="Leucine-rich Repeat Variant"/>
    <property type="match status" value="1"/>
</dbReference>
<dbReference type="Proteomes" id="UP000887566">
    <property type="component" value="Unplaced"/>
</dbReference>
<keyword evidence="1" id="KW-0677">Repeat</keyword>
<dbReference type="AlphaFoldDB" id="A0A914V0Y0"/>
<dbReference type="PANTHER" id="PTHR10648">
    <property type="entry name" value="SERINE/THREONINE-PROTEIN PHOSPHATASE PP2A 65 KDA REGULATORY SUBUNIT"/>
    <property type="match status" value="1"/>
</dbReference>
<feature type="region of interest" description="Disordered" evidence="2">
    <location>
        <begin position="160"/>
        <end position="182"/>
    </location>
</feature>
<dbReference type="GO" id="GO:0019888">
    <property type="term" value="F:protein phosphatase regulator activity"/>
    <property type="evidence" value="ECO:0007669"/>
    <property type="project" value="TreeGrafter"/>
</dbReference>
<evidence type="ECO:0000313" key="3">
    <source>
        <dbReference type="Proteomes" id="UP000887566"/>
    </source>
</evidence>
<dbReference type="GO" id="GO:0005737">
    <property type="term" value="C:cytoplasm"/>
    <property type="evidence" value="ECO:0007669"/>
    <property type="project" value="TreeGrafter"/>
</dbReference>
<dbReference type="SUPFAM" id="SSF48371">
    <property type="entry name" value="ARM repeat"/>
    <property type="match status" value="1"/>
</dbReference>
<evidence type="ECO:0000313" key="4">
    <source>
        <dbReference type="WBParaSite" id="PSAMB.scaffold1409size31871.g13041.t1"/>
    </source>
</evidence>
<organism evidence="3 4">
    <name type="scientific">Plectus sambesii</name>
    <dbReference type="NCBI Taxonomy" id="2011161"/>
    <lineage>
        <taxon>Eukaryota</taxon>
        <taxon>Metazoa</taxon>
        <taxon>Ecdysozoa</taxon>
        <taxon>Nematoda</taxon>
        <taxon>Chromadorea</taxon>
        <taxon>Plectida</taxon>
        <taxon>Plectina</taxon>
        <taxon>Plectoidea</taxon>
        <taxon>Plectidae</taxon>
        <taxon>Plectus</taxon>
    </lineage>
</organism>